<dbReference type="GO" id="GO:0005524">
    <property type="term" value="F:ATP binding"/>
    <property type="evidence" value="ECO:0007669"/>
    <property type="project" value="UniProtKB-UniRule"/>
</dbReference>
<dbReference type="InterPro" id="IPR017441">
    <property type="entry name" value="Protein_kinase_ATP_BS"/>
</dbReference>
<dbReference type="CDD" id="cd14066">
    <property type="entry name" value="STKc_IRAK"/>
    <property type="match status" value="1"/>
</dbReference>
<keyword evidence="7" id="KW-0418">Kinase</keyword>
<evidence type="ECO:0000256" key="10">
    <source>
        <dbReference type="ARBA" id="ARBA00023136"/>
    </source>
</evidence>
<evidence type="ECO:0000256" key="7">
    <source>
        <dbReference type="ARBA" id="ARBA00022777"/>
    </source>
</evidence>
<keyword evidence="4 13" id="KW-0812">Transmembrane</keyword>
<evidence type="ECO:0000256" key="11">
    <source>
        <dbReference type="ARBA" id="ARBA00023180"/>
    </source>
</evidence>
<dbReference type="InterPro" id="IPR024788">
    <property type="entry name" value="Malectin-like_Carb-bd_dom"/>
</dbReference>
<gene>
    <name evidence="15" type="ORF">J1N35_024963</name>
</gene>
<feature type="transmembrane region" description="Helical" evidence="13">
    <location>
        <begin position="431"/>
        <end position="456"/>
    </location>
</feature>
<evidence type="ECO:0000256" key="9">
    <source>
        <dbReference type="ARBA" id="ARBA00022989"/>
    </source>
</evidence>
<dbReference type="Proteomes" id="UP000828251">
    <property type="component" value="Unassembled WGS sequence"/>
</dbReference>
<dbReference type="SUPFAM" id="SSF56112">
    <property type="entry name" value="Protein kinase-like (PK-like)"/>
    <property type="match status" value="1"/>
</dbReference>
<dbReference type="AlphaFoldDB" id="A0A9D3V639"/>
<name>A0A9D3V639_9ROSI</name>
<dbReference type="InterPro" id="IPR001245">
    <property type="entry name" value="Ser-Thr/Tyr_kinase_cat_dom"/>
</dbReference>
<keyword evidence="2" id="KW-0723">Serine/threonine-protein kinase</keyword>
<dbReference type="InterPro" id="IPR000719">
    <property type="entry name" value="Prot_kinase_dom"/>
</dbReference>
<keyword evidence="16" id="KW-1185">Reference proteome</keyword>
<evidence type="ECO:0000256" key="5">
    <source>
        <dbReference type="ARBA" id="ARBA00022729"/>
    </source>
</evidence>
<feature type="transmembrane region" description="Helical" evidence="13">
    <location>
        <begin position="12"/>
        <end position="34"/>
    </location>
</feature>
<keyword evidence="5" id="KW-0732">Signal</keyword>
<keyword evidence="3" id="KW-0808">Transferase</keyword>
<evidence type="ECO:0000313" key="16">
    <source>
        <dbReference type="Proteomes" id="UP000828251"/>
    </source>
</evidence>
<comment type="subcellular location">
    <subcellularLocation>
        <location evidence="1">Membrane</location>
        <topology evidence="1">Single-pass type I membrane protein</topology>
    </subcellularLocation>
</comment>
<dbReference type="InterPro" id="IPR008271">
    <property type="entry name" value="Ser/Thr_kinase_AS"/>
</dbReference>
<dbReference type="InterPro" id="IPR011009">
    <property type="entry name" value="Kinase-like_dom_sf"/>
</dbReference>
<evidence type="ECO:0000259" key="14">
    <source>
        <dbReference type="PROSITE" id="PS50011"/>
    </source>
</evidence>
<dbReference type="FunFam" id="3.30.200.20:FF:000039">
    <property type="entry name" value="receptor-like protein kinase FERONIA"/>
    <property type="match status" value="1"/>
</dbReference>
<dbReference type="PROSITE" id="PS00108">
    <property type="entry name" value="PROTEIN_KINASE_ST"/>
    <property type="match status" value="1"/>
</dbReference>
<protein>
    <recommendedName>
        <fullName evidence="14">Protein kinase domain-containing protein</fullName>
    </recommendedName>
</protein>
<dbReference type="Pfam" id="PF07714">
    <property type="entry name" value="PK_Tyr_Ser-Thr"/>
    <property type="match status" value="1"/>
</dbReference>
<dbReference type="PANTHER" id="PTHR34590">
    <property type="entry name" value="OS03G0124300 PROTEIN-RELATED"/>
    <property type="match status" value="1"/>
</dbReference>
<dbReference type="Pfam" id="PF12819">
    <property type="entry name" value="Malectin_like"/>
    <property type="match status" value="1"/>
</dbReference>
<evidence type="ECO:0000256" key="3">
    <source>
        <dbReference type="ARBA" id="ARBA00022679"/>
    </source>
</evidence>
<dbReference type="PROSITE" id="PS00107">
    <property type="entry name" value="PROTEIN_KINASE_ATP"/>
    <property type="match status" value="1"/>
</dbReference>
<dbReference type="FunFam" id="2.60.120.430:FF:000003">
    <property type="entry name" value="FERONIA receptor-like kinase"/>
    <property type="match status" value="1"/>
</dbReference>
<sequence length="855" mass="95117">MNSPTNPQFVHFFFVFIFILISYLCFTDAENIFLNCGSSSNSIDLNGREWAGDSTPGSKFIASHQPNETSIVSKATNLTPSIDPVPYLTARIFQSPFTYSFPVTPGHKFLRLFFNPSAYHGFQSPGDFFTVSAGPFTLLTHFSPSLIAQSLGLKTLDKEFCLHIQENQVLNITFSPSSVPLGAFAFVNGIEIISMPTYLYYKSRARPIPNGFAVPNSTALELMHRLNIGGDSISPANDSGLYRRWLDDDACFVGSGDRVVNSTARIKYWKIAPYVAPAKVYQTARCTNKQKSLSWNLTVDSGFTYFVRLHLCELHYQPEVTKHGRKKFVVRIGNGKTEAVEDVITWSGRRGIAVYRDLVVKMPKVGNYGKTHLFLSLGNNNSNNTLRALNSDPILNGLEVFKLSDSQGNLAAGVNPVSKIPEADKSRDRKLVFIISGATLAAFTLILLLGLTIFILRRKESNEKDKSVTLRGLCRRFTLEELRDATNNFDRALVIGNGGFGRVFKGFIDGGTPVAIKALKPTSTQGSKEFEAEIKMLSDLRHRHLVSLIGCCDEGLKIIVYEYVPGGTLRDHLYSTEGPPLSWKQRLEISIGVARGLKYLHGENTKIIHRDIKPSNILLDDNLVAKVSDFGLSRFGPTSLSCSHVTTDVRGTFGYVDPEYFETSRLSVKSDVYSFGVVLFEILCARPAVDLRLDDEQPTLAEWVRHCIKVGKLKQIMDPNLKGQISPGCLKAYVGIALKCLNNDRHKRPTMAAVLKKLKRALELQECTDAASDDDGEDEEEIMNNNDKQLFLKPNKNAKVVHSCPTFWNKTISRKELLRFLSDRAGLKWSTPPSLSGLKTLCYNVSSYGTMSGEL</sequence>
<keyword evidence="10 13" id="KW-0472">Membrane</keyword>
<dbReference type="InterPro" id="IPR045272">
    <property type="entry name" value="ANXUR1/2-like"/>
</dbReference>
<keyword evidence="8 12" id="KW-0067">ATP-binding</keyword>
<keyword evidence="9 13" id="KW-1133">Transmembrane helix</keyword>
<accession>A0A9D3V639</accession>
<evidence type="ECO:0000256" key="4">
    <source>
        <dbReference type="ARBA" id="ARBA00022692"/>
    </source>
</evidence>
<proteinExistence type="predicted"/>
<dbReference type="Gene3D" id="1.10.510.10">
    <property type="entry name" value="Transferase(Phosphotransferase) domain 1"/>
    <property type="match status" value="1"/>
</dbReference>
<dbReference type="Gene3D" id="2.60.120.430">
    <property type="entry name" value="Galactose-binding lectin"/>
    <property type="match status" value="2"/>
</dbReference>
<dbReference type="GO" id="GO:0004714">
    <property type="term" value="F:transmembrane receptor protein tyrosine kinase activity"/>
    <property type="evidence" value="ECO:0007669"/>
    <property type="project" value="InterPro"/>
</dbReference>
<reference evidence="15 16" key="1">
    <citation type="journal article" date="2021" name="Plant Biotechnol. J.">
        <title>Multi-omics assisted identification of the key and species-specific regulatory components of drought-tolerant mechanisms in Gossypium stocksii.</title>
        <authorList>
            <person name="Yu D."/>
            <person name="Ke L."/>
            <person name="Zhang D."/>
            <person name="Wu Y."/>
            <person name="Sun Y."/>
            <person name="Mei J."/>
            <person name="Sun J."/>
            <person name="Sun Y."/>
        </authorList>
    </citation>
    <scope>NUCLEOTIDE SEQUENCE [LARGE SCALE GENOMIC DNA]</scope>
    <source>
        <strain evidence="16">cv. E1</strain>
        <tissue evidence="15">Leaf</tissue>
    </source>
</reference>
<evidence type="ECO:0000256" key="12">
    <source>
        <dbReference type="PROSITE-ProRule" id="PRU10141"/>
    </source>
</evidence>
<feature type="binding site" evidence="12">
    <location>
        <position position="517"/>
    </location>
    <ligand>
        <name>ATP</name>
        <dbReference type="ChEBI" id="CHEBI:30616"/>
    </ligand>
</feature>
<keyword evidence="6 12" id="KW-0547">Nucleotide-binding</keyword>
<dbReference type="GO" id="GO:0016020">
    <property type="term" value="C:membrane"/>
    <property type="evidence" value="ECO:0007669"/>
    <property type="project" value="UniProtKB-SubCell"/>
</dbReference>
<dbReference type="GO" id="GO:0010038">
    <property type="term" value="P:response to metal ion"/>
    <property type="evidence" value="ECO:0007669"/>
    <property type="project" value="UniProtKB-ARBA"/>
</dbReference>
<organism evidence="15 16">
    <name type="scientific">Gossypium stocksii</name>
    <dbReference type="NCBI Taxonomy" id="47602"/>
    <lineage>
        <taxon>Eukaryota</taxon>
        <taxon>Viridiplantae</taxon>
        <taxon>Streptophyta</taxon>
        <taxon>Embryophyta</taxon>
        <taxon>Tracheophyta</taxon>
        <taxon>Spermatophyta</taxon>
        <taxon>Magnoliopsida</taxon>
        <taxon>eudicotyledons</taxon>
        <taxon>Gunneridae</taxon>
        <taxon>Pentapetalae</taxon>
        <taxon>rosids</taxon>
        <taxon>malvids</taxon>
        <taxon>Malvales</taxon>
        <taxon>Malvaceae</taxon>
        <taxon>Malvoideae</taxon>
        <taxon>Gossypium</taxon>
    </lineage>
</organism>
<evidence type="ECO:0000256" key="2">
    <source>
        <dbReference type="ARBA" id="ARBA00022527"/>
    </source>
</evidence>
<dbReference type="GO" id="GO:0004674">
    <property type="term" value="F:protein serine/threonine kinase activity"/>
    <property type="evidence" value="ECO:0007669"/>
    <property type="project" value="UniProtKB-KW"/>
</dbReference>
<dbReference type="EMBL" id="JAIQCV010000008">
    <property type="protein sequence ID" value="KAH1072635.1"/>
    <property type="molecule type" value="Genomic_DNA"/>
</dbReference>
<evidence type="ECO:0000256" key="13">
    <source>
        <dbReference type="SAM" id="Phobius"/>
    </source>
</evidence>
<dbReference type="PROSITE" id="PS50011">
    <property type="entry name" value="PROTEIN_KINASE_DOM"/>
    <property type="match status" value="1"/>
</dbReference>
<dbReference type="SMART" id="SM00220">
    <property type="entry name" value="S_TKc"/>
    <property type="match status" value="1"/>
</dbReference>
<dbReference type="FunFam" id="1.10.510.10:FF:000252">
    <property type="entry name" value="Receptor-like protein kinase FERONIA"/>
    <property type="match status" value="1"/>
</dbReference>
<evidence type="ECO:0000256" key="8">
    <source>
        <dbReference type="ARBA" id="ARBA00022840"/>
    </source>
</evidence>
<dbReference type="OrthoDB" id="4062651at2759"/>
<dbReference type="Gene3D" id="3.30.200.20">
    <property type="entry name" value="Phosphorylase Kinase, domain 1"/>
    <property type="match status" value="1"/>
</dbReference>
<evidence type="ECO:0000313" key="15">
    <source>
        <dbReference type="EMBL" id="KAH1072635.1"/>
    </source>
</evidence>
<evidence type="ECO:0000256" key="1">
    <source>
        <dbReference type="ARBA" id="ARBA00004479"/>
    </source>
</evidence>
<dbReference type="FunFam" id="2.60.120.430:FF:000007">
    <property type="entry name" value="FERONIA receptor-like kinase"/>
    <property type="match status" value="1"/>
</dbReference>
<feature type="domain" description="Protein kinase" evidence="14">
    <location>
        <begin position="489"/>
        <end position="762"/>
    </location>
</feature>
<evidence type="ECO:0000256" key="6">
    <source>
        <dbReference type="ARBA" id="ARBA00022741"/>
    </source>
</evidence>
<keyword evidence="11" id="KW-0325">Glycoprotein</keyword>
<comment type="caution">
    <text evidence="15">The sequence shown here is derived from an EMBL/GenBank/DDBJ whole genome shotgun (WGS) entry which is preliminary data.</text>
</comment>